<dbReference type="RefSeq" id="WP_379542002.1">
    <property type="nucleotide sequence ID" value="NZ_JBHSFT010000001.1"/>
</dbReference>
<evidence type="ECO:0000256" key="4">
    <source>
        <dbReference type="ARBA" id="ARBA00022475"/>
    </source>
</evidence>
<protein>
    <submittedName>
        <fullName evidence="11">Carbohydrate ABC transporter permease</fullName>
    </submittedName>
</protein>
<evidence type="ECO:0000256" key="3">
    <source>
        <dbReference type="ARBA" id="ARBA00022448"/>
    </source>
</evidence>
<feature type="domain" description="ABC transmembrane type-1" evidence="10">
    <location>
        <begin position="72"/>
        <end position="262"/>
    </location>
</feature>
<dbReference type="Gene3D" id="1.10.3720.10">
    <property type="entry name" value="MetI-like"/>
    <property type="match status" value="1"/>
</dbReference>
<evidence type="ECO:0000256" key="7">
    <source>
        <dbReference type="ARBA" id="ARBA00022989"/>
    </source>
</evidence>
<dbReference type="Proteomes" id="UP001595988">
    <property type="component" value="Unassembled WGS sequence"/>
</dbReference>
<evidence type="ECO:0000256" key="9">
    <source>
        <dbReference type="RuleBase" id="RU363032"/>
    </source>
</evidence>
<evidence type="ECO:0000313" key="11">
    <source>
        <dbReference type="EMBL" id="MFC4660659.1"/>
    </source>
</evidence>
<keyword evidence="8 9" id="KW-0472">Membrane</keyword>
<feature type="transmembrane region" description="Helical" evidence="9">
    <location>
        <begin position="12"/>
        <end position="35"/>
    </location>
</feature>
<feature type="transmembrane region" description="Helical" evidence="9">
    <location>
        <begin position="107"/>
        <end position="128"/>
    </location>
</feature>
<sequence length="276" mass="31040">MNTIKRKKTIYSVLELIGVLLVVTFLFFPILWILLTAFKSGEDVYSISVIFEPTLDNFRRLFSSAYNFENYYMNSLIVVFFTLIITVPVSILAAYSISRYRIPGKTLLMFAILATQFIPLIVNVIPFFSAFRNWGLLDTTVALIIVNLGHTIPYAIWLIKGFMDSIPKDMEEAGAIDGASRLRIIWNIVLPMAKPGIITATVFCFVVVWNEFMFALILTSQEAVTLPVALSYFVGENGVIWNEMAAAGVIYVIPTIIFMLIVRKQFVKGMSAGAIK</sequence>
<evidence type="ECO:0000259" key="10">
    <source>
        <dbReference type="PROSITE" id="PS50928"/>
    </source>
</evidence>
<name>A0ABV9JSJ9_9BACI</name>
<evidence type="ECO:0000256" key="6">
    <source>
        <dbReference type="ARBA" id="ARBA00022692"/>
    </source>
</evidence>
<dbReference type="PROSITE" id="PS50928">
    <property type="entry name" value="ABC_TM1"/>
    <property type="match status" value="1"/>
</dbReference>
<keyword evidence="7 9" id="KW-1133">Transmembrane helix</keyword>
<evidence type="ECO:0000256" key="8">
    <source>
        <dbReference type="ARBA" id="ARBA00023136"/>
    </source>
</evidence>
<comment type="subcellular location">
    <subcellularLocation>
        <location evidence="1 9">Cell membrane</location>
        <topology evidence="1 9">Multi-pass membrane protein</topology>
    </subcellularLocation>
</comment>
<keyword evidence="6 9" id="KW-0812">Transmembrane</keyword>
<dbReference type="Pfam" id="PF00528">
    <property type="entry name" value="BPD_transp_1"/>
    <property type="match status" value="1"/>
</dbReference>
<feature type="transmembrane region" description="Helical" evidence="9">
    <location>
        <begin position="239"/>
        <end position="262"/>
    </location>
</feature>
<dbReference type="InterPro" id="IPR035906">
    <property type="entry name" value="MetI-like_sf"/>
</dbReference>
<dbReference type="InterPro" id="IPR000515">
    <property type="entry name" value="MetI-like"/>
</dbReference>
<evidence type="ECO:0000256" key="5">
    <source>
        <dbReference type="ARBA" id="ARBA00022597"/>
    </source>
</evidence>
<comment type="caution">
    <text evidence="11">The sequence shown here is derived from an EMBL/GenBank/DDBJ whole genome shotgun (WGS) entry which is preliminary data.</text>
</comment>
<reference evidence="12" key="1">
    <citation type="journal article" date="2019" name="Int. J. Syst. Evol. Microbiol.">
        <title>The Global Catalogue of Microorganisms (GCM) 10K type strain sequencing project: providing services to taxonomists for standard genome sequencing and annotation.</title>
        <authorList>
            <consortium name="The Broad Institute Genomics Platform"/>
            <consortium name="The Broad Institute Genome Sequencing Center for Infectious Disease"/>
            <person name="Wu L."/>
            <person name="Ma J."/>
        </authorList>
    </citation>
    <scope>NUCLEOTIDE SEQUENCE [LARGE SCALE GENOMIC DNA]</scope>
    <source>
        <strain evidence="12">CCUG 37257</strain>
    </source>
</reference>
<keyword evidence="12" id="KW-1185">Reference proteome</keyword>
<proteinExistence type="inferred from homology"/>
<keyword evidence="3 9" id="KW-0813">Transport</keyword>
<dbReference type="EMBL" id="JBHSFT010000001">
    <property type="protein sequence ID" value="MFC4660659.1"/>
    <property type="molecule type" value="Genomic_DNA"/>
</dbReference>
<dbReference type="SUPFAM" id="SSF161098">
    <property type="entry name" value="MetI-like"/>
    <property type="match status" value="1"/>
</dbReference>
<dbReference type="InterPro" id="IPR050901">
    <property type="entry name" value="BP-dep_ABC_trans_perm"/>
</dbReference>
<feature type="transmembrane region" description="Helical" evidence="9">
    <location>
        <begin position="71"/>
        <end position="95"/>
    </location>
</feature>
<comment type="similarity">
    <text evidence="2">Belongs to the binding-protein-dependent transport system permease family. MalFG subfamily.</text>
</comment>
<keyword evidence="4" id="KW-1003">Cell membrane</keyword>
<gene>
    <name evidence="11" type="ORF">ACFO3P_00235</name>
</gene>
<feature type="transmembrane region" description="Helical" evidence="9">
    <location>
        <begin position="140"/>
        <end position="159"/>
    </location>
</feature>
<accession>A0ABV9JSJ9</accession>
<organism evidence="11 12">
    <name type="scientific">Oceanobacillus aidingensis</name>
    <dbReference type="NCBI Taxonomy" id="645964"/>
    <lineage>
        <taxon>Bacteria</taxon>
        <taxon>Bacillati</taxon>
        <taxon>Bacillota</taxon>
        <taxon>Bacilli</taxon>
        <taxon>Bacillales</taxon>
        <taxon>Bacillaceae</taxon>
        <taxon>Oceanobacillus</taxon>
    </lineage>
</organism>
<dbReference type="PANTHER" id="PTHR32243:SF50">
    <property type="entry name" value="MALTOSE_MALTODEXTRIN TRANSPORT SYSTEM PERMEASE PROTEIN MALG"/>
    <property type="match status" value="1"/>
</dbReference>
<feature type="transmembrane region" description="Helical" evidence="9">
    <location>
        <begin position="197"/>
        <end position="219"/>
    </location>
</feature>
<evidence type="ECO:0000256" key="1">
    <source>
        <dbReference type="ARBA" id="ARBA00004651"/>
    </source>
</evidence>
<evidence type="ECO:0000256" key="2">
    <source>
        <dbReference type="ARBA" id="ARBA00009047"/>
    </source>
</evidence>
<dbReference type="PANTHER" id="PTHR32243">
    <property type="entry name" value="MALTOSE TRANSPORT SYSTEM PERMEASE-RELATED"/>
    <property type="match status" value="1"/>
</dbReference>
<evidence type="ECO:0000313" key="12">
    <source>
        <dbReference type="Proteomes" id="UP001595988"/>
    </source>
</evidence>
<dbReference type="CDD" id="cd06261">
    <property type="entry name" value="TM_PBP2"/>
    <property type="match status" value="1"/>
</dbReference>
<keyword evidence="5" id="KW-0762">Sugar transport</keyword>